<dbReference type="Pfam" id="PF13411">
    <property type="entry name" value="MerR_1"/>
    <property type="match status" value="1"/>
</dbReference>
<feature type="region of interest" description="Disordered" evidence="2">
    <location>
        <begin position="1"/>
        <end position="40"/>
    </location>
</feature>
<dbReference type="AlphaFoldDB" id="A0AB39Y066"/>
<keyword evidence="1" id="KW-0238">DNA-binding</keyword>
<feature type="compositionally biased region" description="Basic and acidic residues" evidence="2">
    <location>
        <begin position="8"/>
        <end position="26"/>
    </location>
</feature>
<gene>
    <name evidence="4" type="ORF">AB5J51_07875</name>
</gene>
<sequence>MNSLVRQDGTDDRADGGSDGGSRDRAGGGTGAGPSGERYRREDLAAAAGVKVRNLRYYQERGLLPPPRREGRIAWYSADHLTRLRLISDLLGRGYTVNGIAELLHAWEAGGGLSQLLGLERAMTRDWVQEEPVTMTLAELRELFGPAATAEDTRRAAQLGYVRIEGDRVTHRSGRLLEATLTLVRQGVPLAEILDAGDFVQTQAAALADRFVGLFRRHVIGPDGLEQLSASQLDHISDAAGVLRPVAGEVVAAEFARAMARRMETEVAELLRKDAEEAVTDQ</sequence>
<dbReference type="SUPFAM" id="SSF46955">
    <property type="entry name" value="Putative DNA-binding domain"/>
    <property type="match status" value="1"/>
</dbReference>
<protein>
    <submittedName>
        <fullName evidence="4">MerR family transcriptional regulator</fullName>
    </submittedName>
</protein>
<accession>A0AB39Y066</accession>
<dbReference type="Gene3D" id="1.10.1660.10">
    <property type="match status" value="1"/>
</dbReference>
<evidence type="ECO:0000313" key="4">
    <source>
        <dbReference type="EMBL" id="XDV62860.1"/>
    </source>
</evidence>
<evidence type="ECO:0000259" key="3">
    <source>
        <dbReference type="PROSITE" id="PS50937"/>
    </source>
</evidence>
<proteinExistence type="predicted"/>
<dbReference type="InterPro" id="IPR000551">
    <property type="entry name" value="MerR-type_HTH_dom"/>
</dbReference>
<dbReference type="InterPro" id="IPR047057">
    <property type="entry name" value="MerR_fam"/>
</dbReference>
<dbReference type="SMART" id="SM00422">
    <property type="entry name" value="HTH_MERR"/>
    <property type="match status" value="1"/>
</dbReference>
<reference evidence="4" key="1">
    <citation type="submission" date="2024-08" db="EMBL/GenBank/DDBJ databases">
        <authorList>
            <person name="Yu S.T."/>
        </authorList>
    </citation>
    <scope>NUCLEOTIDE SEQUENCE</scope>
    <source>
        <strain evidence="4">R33</strain>
    </source>
</reference>
<dbReference type="GO" id="GO:0003700">
    <property type="term" value="F:DNA-binding transcription factor activity"/>
    <property type="evidence" value="ECO:0007669"/>
    <property type="project" value="InterPro"/>
</dbReference>
<dbReference type="PANTHER" id="PTHR30204:SF93">
    <property type="entry name" value="HTH MERR-TYPE DOMAIN-CONTAINING PROTEIN"/>
    <property type="match status" value="1"/>
</dbReference>
<dbReference type="PANTHER" id="PTHR30204">
    <property type="entry name" value="REDOX-CYCLING DRUG-SENSING TRANSCRIPTIONAL ACTIVATOR SOXR"/>
    <property type="match status" value="1"/>
</dbReference>
<dbReference type="GO" id="GO:0003677">
    <property type="term" value="F:DNA binding"/>
    <property type="evidence" value="ECO:0007669"/>
    <property type="project" value="UniProtKB-KW"/>
</dbReference>
<name>A0AB39Y066_9ACTN</name>
<dbReference type="InterPro" id="IPR009061">
    <property type="entry name" value="DNA-bd_dom_put_sf"/>
</dbReference>
<dbReference type="EMBL" id="CP165727">
    <property type="protein sequence ID" value="XDV62860.1"/>
    <property type="molecule type" value="Genomic_DNA"/>
</dbReference>
<dbReference type="PROSITE" id="PS50937">
    <property type="entry name" value="HTH_MERR_2"/>
    <property type="match status" value="1"/>
</dbReference>
<organism evidence="4">
    <name type="scientific">Streptomyces sp. R33</name>
    <dbReference type="NCBI Taxonomy" id="3238629"/>
    <lineage>
        <taxon>Bacteria</taxon>
        <taxon>Bacillati</taxon>
        <taxon>Actinomycetota</taxon>
        <taxon>Actinomycetes</taxon>
        <taxon>Kitasatosporales</taxon>
        <taxon>Streptomycetaceae</taxon>
        <taxon>Streptomyces</taxon>
    </lineage>
</organism>
<evidence type="ECO:0000256" key="2">
    <source>
        <dbReference type="SAM" id="MobiDB-lite"/>
    </source>
</evidence>
<feature type="domain" description="HTH merR-type" evidence="3">
    <location>
        <begin position="44"/>
        <end position="106"/>
    </location>
</feature>
<evidence type="ECO:0000256" key="1">
    <source>
        <dbReference type="ARBA" id="ARBA00023125"/>
    </source>
</evidence>
<dbReference type="RefSeq" id="WP_369777277.1">
    <property type="nucleotide sequence ID" value="NZ_CP165727.1"/>
</dbReference>